<keyword evidence="9" id="KW-1185">Reference proteome</keyword>
<dbReference type="STRING" id="366616.CG51_01300"/>
<gene>
    <name evidence="7" type="ORF">CDV52_17480</name>
    <name evidence="6" type="ORF">CDV53_07535</name>
</gene>
<dbReference type="GO" id="GO:0003677">
    <property type="term" value="F:DNA binding"/>
    <property type="evidence" value="ECO:0007669"/>
    <property type="project" value="UniProtKB-KW"/>
</dbReference>
<dbReference type="InterPro" id="IPR046348">
    <property type="entry name" value="SIS_dom_sf"/>
</dbReference>
<dbReference type="InterPro" id="IPR036388">
    <property type="entry name" value="WH-like_DNA-bd_sf"/>
</dbReference>
<comment type="caution">
    <text evidence="7">The sequence shown here is derived from an EMBL/GenBank/DDBJ whole genome shotgun (WGS) entry which is preliminary data.</text>
</comment>
<proteinExistence type="predicted"/>
<dbReference type="InterPro" id="IPR009057">
    <property type="entry name" value="Homeodomain-like_sf"/>
</dbReference>
<dbReference type="InterPro" id="IPR001347">
    <property type="entry name" value="SIS_dom"/>
</dbReference>
<dbReference type="Gene3D" id="3.40.50.10490">
    <property type="entry name" value="Glucose-6-phosphate isomerase like protein, domain 1"/>
    <property type="match status" value="1"/>
</dbReference>
<dbReference type="Proteomes" id="UP000196640">
    <property type="component" value="Unassembled WGS sequence"/>
</dbReference>
<dbReference type="SUPFAM" id="SSF53697">
    <property type="entry name" value="SIS domain"/>
    <property type="match status" value="1"/>
</dbReference>
<evidence type="ECO:0000313" key="8">
    <source>
        <dbReference type="Proteomes" id="UP000196640"/>
    </source>
</evidence>
<dbReference type="PANTHER" id="PTHR30514:SF18">
    <property type="entry name" value="RPIR-FAMILY TRANSCRIPTIONAL REGULATOR"/>
    <property type="match status" value="1"/>
</dbReference>
<dbReference type="InterPro" id="IPR035472">
    <property type="entry name" value="RpiR-like_SIS"/>
</dbReference>
<feature type="domain" description="HTH rpiR-type" evidence="4">
    <location>
        <begin position="18"/>
        <end position="94"/>
    </location>
</feature>
<evidence type="ECO:0000313" key="6">
    <source>
        <dbReference type="EMBL" id="OWJ76748.1"/>
    </source>
</evidence>
<reference evidence="7 9" key="2">
    <citation type="submission" date="2016-11" db="EMBL/GenBank/DDBJ databases">
        <title>Comparison of Traditional DNA-DNA Hybridization with In Silico Genomic Analysis.</title>
        <authorList>
            <person name="Nicholson A.C."/>
            <person name="Sammons S."/>
            <person name="Humrighouse B.W."/>
            <person name="Graziano J."/>
            <person name="Lasker B."/>
            <person name="Whitney A.M."/>
            <person name="Mcquiston J.R."/>
        </authorList>
    </citation>
    <scope>NUCLEOTIDE SEQUENCE [LARGE SCALE GENOMIC DNA]</scope>
    <source>
        <strain evidence="6 9">H1892</strain>
        <strain evidence="7">H2381</strain>
    </source>
</reference>
<dbReference type="InterPro" id="IPR000281">
    <property type="entry name" value="HTH_RpiR"/>
</dbReference>
<evidence type="ECO:0000256" key="1">
    <source>
        <dbReference type="ARBA" id="ARBA00023015"/>
    </source>
</evidence>
<dbReference type="PROSITE" id="PS51071">
    <property type="entry name" value="HTH_RPIR"/>
    <property type="match status" value="1"/>
</dbReference>
<evidence type="ECO:0000313" key="9">
    <source>
        <dbReference type="Proteomes" id="UP000214673"/>
    </source>
</evidence>
<dbReference type="Gene3D" id="1.10.10.10">
    <property type="entry name" value="Winged helix-like DNA-binding domain superfamily/Winged helix DNA-binding domain"/>
    <property type="match status" value="1"/>
</dbReference>
<evidence type="ECO:0000259" key="5">
    <source>
        <dbReference type="PROSITE" id="PS51464"/>
    </source>
</evidence>
<dbReference type="Proteomes" id="UP000214673">
    <property type="component" value="Unassembled WGS sequence"/>
</dbReference>
<dbReference type="EMBL" id="NIPX01000033">
    <property type="protein sequence ID" value="OWJ81754.1"/>
    <property type="molecule type" value="Genomic_DNA"/>
</dbReference>
<evidence type="ECO:0000256" key="2">
    <source>
        <dbReference type="ARBA" id="ARBA00023125"/>
    </source>
</evidence>
<dbReference type="CDD" id="cd05013">
    <property type="entry name" value="SIS_RpiR"/>
    <property type="match status" value="1"/>
</dbReference>
<dbReference type="GO" id="GO:1901135">
    <property type="term" value="P:carbohydrate derivative metabolic process"/>
    <property type="evidence" value="ECO:0007669"/>
    <property type="project" value="InterPro"/>
</dbReference>
<reference evidence="8" key="1">
    <citation type="submission" date="2016-11" db="EMBL/GenBank/DDBJ databases">
        <title>Comparison of Traditional DNA-DNA Hybridization with In Silico Genomic Analysis.</title>
        <authorList>
            <person name="Nicholson A.C."/>
            <person name="Humrighouse B.W."/>
            <person name="Graziano J."/>
            <person name="Lasker B."/>
            <person name="Whitney A.M."/>
            <person name="Mcquiston J.R."/>
            <person name="Bell M."/>
        </authorList>
    </citation>
    <scope>NUCLEOTIDE SEQUENCE [LARGE SCALE GENOMIC DNA]</scope>
    <source>
        <strain evidence="8">H2381</strain>
    </source>
</reference>
<feature type="domain" description="SIS" evidence="5">
    <location>
        <begin position="144"/>
        <end position="281"/>
    </location>
</feature>
<name>A0A212AJT7_9RHOB</name>
<dbReference type="Pfam" id="PF01380">
    <property type="entry name" value="SIS"/>
    <property type="match status" value="1"/>
</dbReference>
<protein>
    <submittedName>
        <fullName evidence="7">MurR/RpiR family transcriptional regulator</fullName>
    </submittedName>
</protein>
<accession>A0A212AJT7</accession>
<dbReference type="EMBL" id="NIPV01000024">
    <property type="protein sequence ID" value="OWJ76748.1"/>
    <property type="molecule type" value="Genomic_DNA"/>
</dbReference>
<dbReference type="InterPro" id="IPR047640">
    <property type="entry name" value="RpiR-like"/>
</dbReference>
<dbReference type="PANTHER" id="PTHR30514">
    <property type="entry name" value="GLUCOKINASE"/>
    <property type="match status" value="1"/>
</dbReference>
<sequence>MFHIIIIHETTVPFMTVSTLHHQIDALYPGLSPKAQEAARYIREHPAEIALHGLRSAARKAGTSPASVLRLLQTLGFASWAEFQALHQQWLTEDRSAVFSRRAGDMVAHQLGSESNLLLRLAEAETANAASGLAEAQHPALAKAADRLATATEIGILGLRSCHSVAYGLAYGLSLFRPGVRLIGGTGGMMLDEIDALPQGATLVTISIAPYSRETVEATRHARSHGMGVIAVTDAPFGPLSRLSDITLTTTTDIPAHLASVTGLVALCEGLTSLVLTRSGEAGLAALRLRESRLSQRSAYLPPED</sequence>
<organism evidence="7 8">
    <name type="scientific">Haematobacter missouriensis</name>
    <dbReference type="NCBI Taxonomy" id="366616"/>
    <lineage>
        <taxon>Bacteria</taxon>
        <taxon>Pseudomonadati</taxon>
        <taxon>Pseudomonadota</taxon>
        <taxon>Alphaproteobacteria</taxon>
        <taxon>Rhodobacterales</taxon>
        <taxon>Paracoccaceae</taxon>
        <taxon>Haematobacter</taxon>
    </lineage>
</organism>
<dbReference type="SUPFAM" id="SSF46689">
    <property type="entry name" value="Homeodomain-like"/>
    <property type="match status" value="1"/>
</dbReference>
<evidence type="ECO:0000259" key="4">
    <source>
        <dbReference type="PROSITE" id="PS51071"/>
    </source>
</evidence>
<evidence type="ECO:0000256" key="3">
    <source>
        <dbReference type="ARBA" id="ARBA00023163"/>
    </source>
</evidence>
<dbReference type="GO" id="GO:0097367">
    <property type="term" value="F:carbohydrate derivative binding"/>
    <property type="evidence" value="ECO:0007669"/>
    <property type="project" value="InterPro"/>
</dbReference>
<dbReference type="OrthoDB" id="3574600at2"/>
<keyword evidence="1" id="KW-0805">Transcription regulation</keyword>
<evidence type="ECO:0000313" key="7">
    <source>
        <dbReference type="EMBL" id="OWJ81754.1"/>
    </source>
</evidence>
<dbReference type="AlphaFoldDB" id="A0A212AJT7"/>
<dbReference type="GO" id="GO:0003700">
    <property type="term" value="F:DNA-binding transcription factor activity"/>
    <property type="evidence" value="ECO:0007669"/>
    <property type="project" value="InterPro"/>
</dbReference>
<dbReference type="PROSITE" id="PS51464">
    <property type="entry name" value="SIS"/>
    <property type="match status" value="1"/>
</dbReference>
<keyword evidence="3" id="KW-0804">Transcription</keyword>
<keyword evidence="2" id="KW-0238">DNA-binding</keyword>